<dbReference type="SUPFAM" id="SSF55781">
    <property type="entry name" value="GAF domain-like"/>
    <property type="match status" value="1"/>
</dbReference>
<dbReference type="SUPFAM" id="SSF81606">
    <property type="entry name" value="PP2C-like"/>
    <property type="match status" value="1"/>
</dbReference>
<feature type="compositionally biased region" description="Polar residues" evidence="2">
    <location>
        <begin position="34"/>
        <end position="45"/>
    </location>
</feature>
<dbReference type="Gene3D" id="3.60.40.10">
    <property type="entry name" value="PPM-type phosphatase domain"/>
    <property type="match status" value="1"/>
</dbReference>
<keyword evidence="6" id="KW-1185">Reference proteome</keyword>
<feature type="domain" description="GAF" evidence="3">
    <location>
        <begin position="75"/>
        <end position="227"/>
    </location>
</feature>
<keyword evidence="1" id="KW-0378">Hydrolase</keyword>
<feature type="domain" description="PPM-type phosphatase" evidence="4">
    <location>
        <begin position="248"/>
        <end position="462"/>
    </location>
</feature>
<dbReference type="Proteomes" id="UP000604475">
    <property type="component" value="Unassembled WGS sequence"/>
</dbReference>
<evidence type="ECO:0000256" key="2">
    <source>
        <dbReference type="SAM" id="MobiDB-lite"/>
    </source>
</evidence>
<dbReference type="SMART" id="SM00331">
    <property type="entry name" value="PP2C_SIG"/>
    <property type="match status" value="1"/>
</dbReference>
<evidence type="ECO:0000259" key="4">
    <source>
        <dbReference type="SMART" id="SM00331"/>
    </source>
</evidence>
<dbReference type="Pfam" id="PF13185">
    <property type="entry name" value="GAF_2"/>
    <property type="match status" value="1"/>
</dbReference>
<feature type="region of interest" description="Disordered" evidence="2">
    <location>
        <begin position="1"/>
        <end position="45"/>
    </location>
</feature>
<dbReference type="InterPro" id="IPR052016">
    <property type="entry name" value="Bact_Sigma-Reg"/>
</dbReference>
<evidence type="ECO:0000259" key="3">
    <source>
        <dbReference type="SMART" id="SM00065"/>
    </source>
</evidence>
<dbReference type="Pfam" id="PF07228">
    <property type="entry name" value="SpoIIE"/>
    <property type="match status" value="1"/>
</dbReference>
<dbReference type="AlphaFoldDB" id="A0A937RDG5"/>
<dbReference type="PANTHER" id="PTHR43156:SF2">
    <property type="entry name" value="STAGE II SPORULATION PROTEIN E"/>
    <property type="match status" value="1"/>
</dbReference>
<dbReference type="EMBL" id="JAEACQ010000164">
    <property type="protein sequence ID" value="MBL7627897.1"/>
    <property type="molecule type" value="Genomic_DNA"/>
</dbReference>
<dbReference type="InterPro" id="IPR003018">
    <property type="entry name" value="GAF"/>
</dbReference>
<protein>
    <submittedName>
        <fullName evidence="5">SpoIIE family protein phosphatase</fullName>
    </submittedName>
</protein>
<accession>A0A937RDG5</accession>
<evidence type="ECO:0000256" key="1">
    <source>
        <dbReference type="ARBA" id="ARBA00022801"/>
    </source>
</evidence>
<sequence>MGEPRRARWPVAPDRPAPGRAVGRVEASGGDVSTEASAEQARTPTSNKLISSLSQALVRSRRLLAATSALGTVLTVDDVADVAFRTAAADAAVTFAGFVLFNDDGSPSRVLAWPTLNQPVFTDIWVRARNPGPAAAGEILRTGRPRFDPTRTTYLTDYPDRREVFAAIGIDATATLPLIVSGRIIGVLSLGWSTPRPFDEGERAYLRTLASVYAQAVERATLHERQRSIVETLQRAILPRTLPDLPGMDIVARYLPAGPDADIGGDWYDAAVRHDGTLTLVIGDVGGHGLPAVSAMAELRHAARAYALEGRSPAAITTQLSANLLTAQDDTLATAIVATLASSTRRLTWSCAGHPPPLLLTETDARYLDDVHGPMLGVEPGHRYGQRTITLPPASRLLFYSDGLVERRDVSLTDRLETLAAAAATGLTASTGGLDELCDRLVTDVAGSAAREDDLCLLAIRSP</sequence>
<organism evidence="5 6">
    <name type="scientific">Frankia nepalensis</name>
    <dbReference type="NCBI Taxonomy" id="1836974"/>
    <lineage>
        <taxon>Bacteria</taxon>
        <taxon>Bacillati</taxon>
        <taxon>Actinomycetota</taxon>
        <taxon>Actinomycetes</taxon>
        <taxon>Frankiales</taxon>
        <taxon>Frankiaceae</taxon>
        <taxon>Frankia</taxon>
    </lineage>
</organism>
<dbReference type="SMART" id="SM00065">
    <property type="entry name" value="GAF"/>
    <property type="match status" value="1"/>
</dbReference>
<dbReference type="Gene3D" id="3.30.450.40">
    <property type="match status" value="1"/>
</dbReference>
<evidence type="ECO:0000313" key="5">
    <source>
        <dbReference type="EMBL" id="MBL7627897.1"/>
    </source>
</evidence>
<dbReference type="InterPro" id="IPR001932">
    <property type="entry name" value="PPM-type_phosphatase-like_dom"/>
</dbReference>
<evidence type="ECO:0000313" key="6">
    <source>
        <dbReference type="Proteomes" id="UP000604475"/>
    </source>
</evidence>
<comment type="caution">
    <text evidence="5">The sequence shown here is derived from an EMBL/GenBank/DDBJ whole genome shotgun (WGS) entry which is preliminary data.</text>
</comment>
<dbReference type="GO" id="GO:0016791">
    <property type="term" value="F:phosphatase activity"/>
    <property type="evidence" value="ECO:0007669"/>
    <property type="project" value="TreeGrafter"/>
</dbReference>
<name>A0A937RDG5_9ACTN</name>
<reference evidence="5" key="1">
    <citation type="submission" date="2020-12" db="EMBL/GenBank/DDBJ databases">
        <title>Genomic characterization of non-nitrogen-fixing Frankia strains.</title>
        <authorList>
            <person name="Carlos-Shanley C."/>
            <person name="Guerra T."/>
            <person name="Hahn D."/>
        </authorList>
    </citation>
    <scope>NUCLEOTIDE SEQUENCE</scope>
    <source>
        <strain evidence="5">CN6</strain>
    </source>
</reference>
<proteinExistence type="predicted"/>
<gene>
    <name evidence="5" type="ORF">I7412_12070</name>
</gene>
<dbReference type="PANTHER" id="PTHR43156">
    <property type="entry name" value="STAGE II SPORULATION PROTEIN E-RELATED"/>
    <property type="match status" value="1"/>
</dbReference>
<dbReference type="InterPro" id="IPR036457">
    <property type="entry name" value="PPM-type-like_dom_sf"/>
</dbReference>
<dbReference type="InterPro" id="IPR029016">
    <property type="entry name" value="GAF-like_dom_sf"/>
</dbReference>